<keyword evidence="6" id="KW-1185">Reference proteome</keyword>
<dbReference type="KEGG" id="mpuf:101678569"/>
<feature type="signal peptide" evidence="4">
    <location>
        <begin position="1"/>
        <end position="20"/>
    </location>
</feature>
<evidence type="ECO:0000256" key="4">
    <source>
        <dbReference type="SAM" id="SignalP"/>
    </source>
</evidence>
<comment type="similarity">
    <text evidence="1">Belongs to the folate receptor family.</text>
</comment>
<sequence length="272" mass="31049">MDRLWLLLLGLWTVAPPTWAGDELLNVCMNTKHHKREPGPEDQLYKECNPWRGNACCRADTSLNTHLDLPLLYNFSLHHCGVMLPDCEKHFLQAICLYQCSPNLGPWIQKLDSGGPGERILEVPLCWEDCEQWWEDCRTSYTCKADWHGWDRTEGKNLCPAQAFCHPFPHYFPTPVDLCEKIWSHSFKASPEHRNSGQCLQKWFEPAQGNPNVAVTRLFASTAPSRDHPCKLLAFSLLPAFLSPEPLLLPPTFLLSWVLPVNRAAQAGGRRH</sequence>
<accession>A0A8U0SWB8</accession>
<evidence type="ECO:0000259" key="5">
    <source>
        <dbReference type="Pfam" id="PF03024"/>
    </source>
</evidence>
<feature type="chain" id="PRO_5035903874" evidence="4">
    <location>
        <begin position="21"/>
        <end position="272"/>
    </location>
</feature>
<dbReference type="GO" id="GO:0007342">
    <property type="term" value="P:fusion of sperm to egg plasma membrane involved in single fertilization"/>
    <property type="evidence" value="ECO:0007669"/>
    <property type="project" value="TreeGrafter"/>
</dbReference>
<evidence type="ECO:0000256" key="2">
    <source>
        <dbReference type="ARBA" id="ARBA00022729"/>
    </source>
</evidence>
<dbReference type="RefSeq" id="XP_004754566.2">
    <property type="nucleotide sequence ID" value="XM_004754509.3"/>
</dbReference>
<gene>
    <name evidence="7" type="primary">IZUMO1R</name>
</gene>
<dbReference type="OrthoDB" id="567542at2759"/>
<dbReference type="InterPro" id="IPR004269">
    <property type="entry name" value="Folate_rcpt"/>
</dbReference>
<dbReference type="GeneID" id="101678569"/>
<dbReference type="GO" id="GO:0038023">
    <property type="term" value="F:signaling receptor activity"/>
    <property type="evidence" value="ECO:0007669"/>
    <property type="project" value="TreeGrafter"/>
</dbReference>
<evidence type="ECO:0000256" key="3">
    <source>
        <dbReference type="ARBA" id="ARBA00023157"/>
    </source>
</evidence>
<protein>
    <submittedName>
        <fullName evidence="7">Sperm-egg fusion protein Juno</fullName>
    </submittedName>
</protein>
<dbReference type="GO" id="GO:0007155">
    <property type="term" value="P:cell adhesion"/>
    <property type="evidence" value="ECO:0007669"/>
    <property type="project" value="TreeGrafter"/>
</dbReference>
<name>A0A8U0SWB8_MUSPF</name>
<reference evidence="7" key="1">
    <citation type="submission" date="2025-08" db="UniProtKB">
        <authorList>
            <consortium name="RefSeq"/>
        </authorList>
    </citation>
    <scope>IDENTIFICATION</scope>
    <source>
        <tissue evidence="7">Brain</tissue>
    </source>
</reference>
<evidence type="ECO:0000313" key="7">
    <source>
        <dbReference type="RefSeq" id="XP_004754566.2"/>
    </source>
</evidence>
<dbReference type="CTD" id="390243"/>
<keyword evidence="3" id="KW-1015">Disulfide bond</keyword>
<organism evidence="6 7">
    <name type="scientific">Mustela putorius furo</name>
    <name type="common">European domestic ferret</name>
    <name type="synonym">Mustela furo</name>
    <dbReference type="NCBI Taxonomy" id="9669"/>
    <lineage>
        <taxon>Eukaryota</taxon>
        <taxon>Metazoa</taxon>
        <taxon>Chordata</taxon>
        <taxon>Craniata</taxon>
        <taxon>Vertebrata</taxon>
        <taxon>Euteleostomi</taxon>
        <taxon>Mammalia</taxon>
        <taxon>Eutheria</taxon>
        <taxon>Laurasiatheria</taxon>
        <taxon>Carnivora</taxon>
        <taxon>Caniformia</taxon>
        <taxon>Musteloidea</taxon>
        <taxon>Mustelidae</taxon>
        <taxon>Mustelinae</taxon>
        <taxon>Mustela</taxon>
    </lineage>
</organism>
<dbReference type="InterPro" id="IPR018143">
    <property type="entry name" value="Folate_rcpt-like"/>
</dbReference>
<dbReference type="PANTHER" id="PTHR10517">
    <property type="entry name" value="FOLATE RECEPTOR"/>
    <property type="match status" value="1"/>
</dbReference>
<keyword evidence="2 4" id="KW-0732">Signal</keyword>
<dbReference type="PANTHER" id="PTHR10517:SF10">
    <property type="entry name" value="SPERM-EGG FUSION PROTEIN JUNO"/>
    <property type="match status" value="1"/>
</dbReference>
<dbReference type="GO" id="GO:0009897">
    <property type="term" value="C:external side of plasma membrane"/>
    <property type="evidence" value="ECO:0007669"/>
    <property type="project" value="TreeGrafter"/>
</dbReference>
<dbReference type="AlphaFoldDB" id="A0A8U0SWB8"/>
<dbReference type="Pfam" id="PF03024">
    <property type="entry name" value="Folate_rec"/>
    <property type="match status" value="1"/>
</dbReference>
<evidence type="ECO:0000256" key="1">
    <source>
        <dbReference type="ARBA" id="ARBA00007932"/>
    </source>
</evidence>
<dbReference type="Proteomes" id="UP000000715">
    <property type="component" value="Unplaced"/>
</dbReference>
<evidence type="ECO:0000313" key="6">
    <source>
        <dbReference type="Proteomes" id="UP000000715"/>
    </source>
</evidence>
<dbReference type="GO" id="GO:0035036">
    <property type="term" value="P:sperm-egg recognition"/>
    <property type="evidence" value="ECO:0007669"/>
    <property type="project" value="TreeGrafter"/>
</dbReference>
<proteinExistence type="inferred from homology"/>
<feature type="domain" description="Folate receptor-like" evidence="5">
    <location>
        <begin position="27"/>
        <end position="201"/>
    </location>
</feature>